<accession>J3MKD1</accession>
<feature type="compositionally biased region" description="Low complexity" evidence="1">
    <location>
        <begin position="1"/>
        <end position="21"/>
    </location>
</feature>
<dbReference type="eggNOG" id="ENOG502R5RE">
    <property type="taxonomic scope" value="Eukaryota"/>
</dbReference>
<reference evidence="2" key="2">
    <citation type="submission" date="2013-04" db="UniProtKB">
        <authorList>
            <consortium name="EnsemblPlants"/>
        </authorList>
    </citation>
    <scope>IDENTIFICATION</scope>
</reference>
<dbReference type="Proteomes" id="UP000006038">
    <property type="component" value="Chromosome 7"/>
</dbReference>
<evidence type="ECO:0000256" key="1">
    <source>
        <dbReference type="SAM" id="MobiDB-lite"/>
    </source>
</evidence>
<dbReference type="AlphaFoldDB" id="J3MKD1"/>
<keyword evidence="3" id="KW-1185">Reference proteome</keyword>
<evidence type="ECO:0000313" key="2">
    <source>
        <dbReference type="EnsemblPlants" id="OB07G18630.1"/>
    </source>
</evidence>
<organism evidence="2">
    <name type="scientific">Oryza brachyantha</name>
    <name type="common">malo sina</name>
    <dbReference type="NCBI Taxonomy" id="4533"/>
    <lineage>
        <taxon>Eukaryota</taxon>
        <taxon>Viridiplantae</taxon>
        <taxon>Streptophyta</taxon>
        <taxon>Embryophyta</taxon>
        <taxon>Tracheophyta</taxon>
        <taxon>Spermatophyta</taxon>
        <taxon>Magnoliopsida</taxon>
        <taxon>Liliopsida</taxon>
        <taxon>Poales</taxon>
        <taxon>Poaceae</taxon>
        <taxon>BOP clade</taxon>
        <taxon>Oryzoideae</taxon>
        <taxon>Oryzeae</taxon>
        <taxon>Oryzinae</taxon>
        <taxon>Oryza</taxon>
    </lineage>
</organism>
<reference evidence="2" key="1">
    <citation type="journal article" date="2013" name="Nat. Commun.">
        <title>Whole-genome sequencing of Oryza brachyantha reveals mechanisms underlying Oryza genome evolution.</title>
        <authorList>
            <person name="Chen J."/>
            <person name="Huang Q."/>
            <person name="Gao D."/>
            <person name="Wang J."/>
            <person name="Lang Y."/>
            <person name="Liu T."/>
            <person name="Li B."/>
            <person name="Bai Z."/>
            <person name="Luis Goicoechea J."/>
            <person name="Liang C."/>
            <person name="Chen C."/>
            <person name="Zhang W."/>
            <person name="Sun S."/>
            <person name="Liao Y."/>
            <person name="Zhang X."/>
            <person name="Yang L."/>
            <person name="Song C."/>
            <person name="Wang M."/>
            <person name="Shi J."/>
            <person name="Liu G."/>
            <person name="Liu J."/>
            <person name="Zhou H."/>
            <person name="Zhou W."/>
            <person name="Yu Q."/>
            <person name="An N."/>
            <person name="Chen Y."/>
            <person name="Cai Q."/>
            <person name="Wang B."/>
            <person name="Liu B."/>
            <person name="Min J."/>
            <person name="Huang Y."/>
            <person name="Wu H."/>
            <person name="Li Z."/>
            <person name="Zhang Y."/>
            <person name="Yin Y."/>
            <person name="Song W."/>
            <person name="Jiang J."/>
            <person name="Jackson S.A."/>
            <person name="Wing R.A."/>
            <person name="Wang J."/>
            <person name="Chen M."/>
        </authorList>
    </citation>
    <scope>NUCLEOTIDE SEQUENCE [LARGE SCALE GENOMIC DNA]</scope>
    <source>
        <strain evidence="2">cv. IRGC 101232</strain>
    </source>
</reference>
<dbReference type="EnsemblPlants" id="OB07G18630.1">
    <property type="protein sequence ID" value="OB07G18630.1"/>
    <property type="gene ID" value="OB07G18630"/>
</dbReference>
<proteinExistence type="predicted"/>
<feature type="compositionally biased region" description="Basic residues" evidence="1">
    <location>
        <begin position="69"/>
        <end position="79"/>
    </location>
</feature>
<name>J3MKD1_ORYBR</name>
<feature type="region of interest" description="Disordered" evidence="1">
    <location>
        <begin position="51"/>
        <end position="104"/>
    </location>
</feature>
<feature type="region of interest" description="Disordered" evidence="1">
    <location>
        <begin position="129"/>
        <end position="152"/>
    </location>
</feature>
<sequence length="152" mass="16418">MTASAATRRPSTSSAAPPRSSLRIPGTTSMSPERILASAPMSSTGVLPLLFLSSSGPPEGLVMPSLARSPRKSHARRTRILSTSQSGRNRRGKTATEKVATPSISRGRTCTFSLTTMEGRALWWQRSRHTSMPELPQPTTSTRLPRYASPDL</sequence>
<dbReference type="HOGENOM" id="CLU_1726967_0_0_1"/>
<protein>
    <submittedName>
        <fullName evidence="2">Uncharacterized protein</fullName>
    </submittedName>
</protein>
<dbReference type="STRING" id="4533.J3MKD1"/>
<evidence type="ECO:0000313" key="3">
    <source>
        <dbReference type="Proteomes" id="UP000006038"/>
    </source>
</evidence>
<feature type="region of interest" description="Disordered" evidence="1">
    <location>
        <begin position="1"/>
        <end position="37"/>
    </location>
</feature>
<dbReference type="Gramene" id="OB07G18630.1">
    <property type="protein sequence ID" value="OB07G18630.1"/>
    <property type="gene ID" value="OB07G18630"/>
</dbReference>
<feature type="compositionally biased region" description="Low complexity" evidence="1">
    <location>
        <begin position="51"/>
        <end position="61"/>
    </location>
</feature>